<evidence type="ECO:0000256" key="5">
    <source>
        <dbReference type="ARBA" id="ARBA00022640"/>
    </source>
</evidence>
<dbReference type="GO" id="GO:0016020">
    <property type="term" value="C:membrane"/>
    <property type="evidence" value="ECO:0007669"/>
    <property type="project" value="UniProtKB-SubCell"/>
</dbReference>
<evidence type="ECO:0000256" key="9">
    <source>
        <dbReference type="ARBA" id="ARBA00023136"/>
    </source>
</evidence>
<evidence type="ECO:0000256" key="3">
    <source>
        <dbReference type="ARBA" id="ARBA00010793"/>
    </source>
</evidence>
<keyword evidence="4" id="KW-0150">Chloroplast</keyword>
<evidence type="ECO:0000256" key="6">
    <source>
        <dbReference type="ARBA" id="ARBA00022692"/>
    </source>
</evidence>
<organism evidence="12">
    <name type="scientific">Coccolithus braarudii</name>
    <dbReference type="NCBI Taxonomy" id="221442"/>
    <lineage>
        <taxon>Eukaryota</taxon>
        <taxon>Haptista</taxon>
        <taxon>Haptophyta</taxon>
        <taxon>Prymnesiophyceae</taxon>
        <taxon>Coccolithales</taxon>
        <taxon>Coccolithaceae</taxon>
        <taxon>Coccolithus</taxon>
    </lineage>
</organism>
<protein>
    <recommendedName>
        <fullName evidence="13">Protein RFT1 homolog</fullName>
    </recommendedName>
</protein>
<reference evidence="12" key="1">
    <citation type="submission" date="2021-01" db="EMBL/GenBank/DDBJ databases">
        <authorList>
            <person name="Corre E."/>
            <person name="Pelletier E."/>
            <person name="Niang G."/>
            <person name="Scheremetjew M."/>
            <person name="Finn R."/>
            <person name="Kale V."/>
            <person name="Holt S."/>
            <person name="Cochrane G."/>
            <person name="Meng A."/>
            <person name="Brown T."/>
            <person name="Cohen L."/>
        </authorList>
    </citation>
    <scope>NUCLEOTIDE SEQUENCE</scope>
    <source>
        <strain evidence="12">PLY182g</strain>
    </source>
</reference>
<evidence type="ECO:0000256" key="7">
    <source>
        <dbReference type="ARBA" id="ARBA00022946"/>
    </source>
</evidence>
<keyword evidence="5" id="KW-0934">Plastid</keyword>
<dbReference type="PANTHER" id="PTHR31620">
    <property type="entry name" value="PROTEIN RETICULATA-RELATED 2, CHLOROPLASTIC-RELATED"/>
    <property type="match status" value="1"/>
</dbReference>
<evidence type="ECO:0000256" key="1">
    <source>
        <dbReference type="ARBA" id="ARBA00004141"/>
    </source>
</evidence>
<dbReference type="AlphaFoldDB" id="A0A7S0LII3"/>
<sequence>MSATIAMLVFLVQSAHALTAALVGRSPLLSATPRCTAVRVGISRRLCSMQALASAGDGGGDGIGGGGIGDGGSAWGSDGESEDNGEDAAALLSNKGIDPESLPDDLLRAVREGRIGSTEMDNWLAVCSSPLARSLSAIGFVRNRLLAEPRLLPVLGIELGLGCTCTMLADRAARGAQFLPEFDFVLANQVLIALTNTALVFALCPAAPVGKPGTGAASALLSSLPGYFMQGGAFSPMQRAMCFGYKAAFFAAVGVGTSAAGQATTMGLIRLRGLLQPGSGPQVELAPISETAANYALFMSVSSNTRYQLVNSFEGRLLGLLPPRSRSLVSVGVRTYNNYLGSANWIWWARRRGLQ</sequence>
<dbReference type="EMBL" id="HBEY01035836">
    <property type="protein sequence ID" value="CAD8613712.1"/>
    <property type="molecule type" value="Transcribed_RNA"/>
</dbReference>
<evidence type="ECO:0008006" key="13">
    <source>
        <dbReference type="Google" id="ProtNLM"/>
    </source>
</evidence>
<evidence type="ECO:0000256" key="10">
    <source>
        <dbReference type="SAM" id="MobiDB-lite"/>
    </source>
</evidence>
<feature type="chain" id="PRO_5030738999" description="Protein RFT1 homolog" evidence="11">
    <location>
        <begin position="18"/>
        <end position="355"/>
    </location>
</feature>
<accession>A0A7S0LII3</accession>
<evidence type="ECO:0000256" key="11">
    <source>
        <dbReference type="SAM" id="SignalP"/>
    </source>
</evidence>
<gene>
    <name evidence="12" type="ORF">CPEL01642_LOCUS17092</name>
</gene>
<dbReference type="PANTHER" id="PTHR31620:SF8">
    <property type="entry name" value="PROTEIN RETICULATA-RELATED 4, CHLOROPLASTIC-LIKE"/>
    <property type="match status" value="1"/>
</dbReference>
<dbReference type="InterPro" id="IPR021825">
    <property type="entry name" value="RETICULATA-related"/>
</dbReference>
<dbReference type="GO" id="GO:0009507">
    <property type="term" value="C:chloroplast"/>
    <property type="evidence" value="ECO:0007669"/>
    <property type="project" value="UniProtKB-SubCell"/>
</dbReference>
<keyword evidence="6" id="KW-0812">Transmembrane</keyword>
<evidence type="ECO:0000256" key="2">
    <source>
        <dbReference type="ARBA" id="ARBA00004229"/>
    </source>
</evidence>
<feature type="region of interest" description="Disordered" evidence="10">
    <location>
        <begin position="67"/>
        <end position="86"/>
    </location>
</feature>
<dbReference type="Pfam" id="PF11891">
    <property type="entry name" value="RETICULATA-like"/>
    <property type="match status" value="1"/>
</dbReference>
<name>A0A7S0LII3_9EUKA</name>
<comment type="similarity">
    <text evidence="3">Belongs to the RETICULATA family.</text>
</comment>
<comment type="subcellular location">
    <subcellularLocation>
        <location evidence="1">Membrane</location>
        <topology evidence="1">Multi-pass membrane protein</topology>
    </subcellularLocation>
    <subcellularLocation>
        <location evidence="2">Plastid</location>
        <location evidence="2">Chloroplast</location>
    </subcellularLocation>
</comment>
<proteinExistence type="inferred from homology"/>
<keyword evidence="8" id="KW-1133">Transmembrane helix</keyword>
<evidence type="ECO:0000313" key="12">
    <source>
        <dbReference type="EMBL" id="CAD8613712.1"/>
    </source>
</evidence>
<feature type="signal peptide" evidence="11">
    <location>
        <begin position="1"/>
        <end position="17"/>
    </location>
</feature>
<keyword evidence="9" id="KW-0472">Membrane</keyword>
<evidence type="ECO:0000256" key="8">
    <source>
        <dbReference type="ARBA" id="ARBA00022989"/>
    </source>
</evidence>
<keyword evidence="7" id="KW-0809">Transit peptide</keyword>
<keyword evidence="11" id="KW-0732">Signal</keyword>
<evidence type="ECO:0000256" key="4">
    <source>
        <dbReference type="ARBA" id="ARBA00022528"/>
    </source>
</evidence>